<protein>
    <submittedName>
        <fullName evidence="1">Uncharacterized protein</fullName>
    </submittedName>
</protein>
<proteinExistence type="predicted"/>
<organism evidence="1">
    <name type="scientific">hydrothermal vent metagenome</name>
    <dbReference type="NCBI Taxonomy" id="652676"/>
    <lineage>
        <taxon>unclassified sequences</taxon>
        <taxon>metagenomes</taxon>
        <taxon>ecological metagenomes</taxon>
    </lineage>
</organism>
<name>A0A3B1BFC5_9ZZZZ</name>
<dbReference type="EMBL" id="UOFZ01000101">
    <property type="protein sequence ID" value="VAX13141.1"/>
    <property type="molecule type" value="Genomic_DNA"/>
</dbReference>
<accession>A0A3B1BFC5</accession>
<reference evidence="1" key="1">
    <citation type="submission" date="2018-06" db="EMBL/GenBank/DDBJ databases">
        <authorList>
            <person name="Zhirakovskaya E."/>
        </authorList>
    </citation>
    <scope>NUCLEOTIDE SEQUENCE</scope>
</reference>
<gene>
    <name evidence="1" type="ORF">MNBD_GAMMA24-90</name>
</gene>
<dbReference type="AlphaFoldDB" id="A0A3B1BFC5"/>
<sequence>MIDELYKRIRYYLFAPIPAERKNKPIKDRIRKVRYILFGHLPFLGRKPALGETSKAHGR</sequence>
<evidence type="ECO:0000313" key="1">
    <source>
        <dbReference type="EMBL" id="VAX13141.1"/>
    </source>
</evidence>